<gene>
    <name evidence="2" type="ordered locus">YPA_3056</name>
</gene>
<reference evidence="2 3" key="1">
    <citation type="journal article" date="2006" name="J. Bacteriol.">
        <title>Complete genome sequence of Yersinia pestis strains Antiqua and Nepal516: evidence of gene reduction in an emerging pathogen.</title>
        <authorList>
            <person name="Chain P.S."/>
            <person name="Hu P."/>
            <person name="Malfatti S.A."/>
            <person name="Radnedge L."/>
            <person name="Larimer F."/>
            <person name="Vergez L.M."/>
            <person name="Worsham P."/>
            <person name="Chu M.C."/>
            <person name="Andersen G.L."/>
        </authorList>
    </citation>
    <scope>NUCLEOTIDE SEQUENCE [LARGE SCALE GENOMIC DNA]</scope>
    <source>
        <strain evidence="2 3">Antiqua</strain>
    </source>
</reference>
<name>A0A0E1NTW5_YERPA</name>
<feature type="coiled-coil region" evidence="1">
    <location>
        <begin position="63"/>
        <end position="90"/>
    </location>
</feature>
<dbReference type="GeneID" id="57973892"/>
<sequence length="337" mass="37480">MQVGLNRPQWEVANKTSLPDFDRLQGANSLSLIKKEVDFPESPFISSQPLRYNVQLNRQLTALQRAEGYLHTTERQVAQLQRALQQERAETEIKPLALKTLHWLQQRTAMSGNAVDRQLNFVPEQRTEVNFALHGAEQLLQPAESETLLFSLTGNGYNVVAVNLPAYASPAQNLLRLNNGLGRLGIHGRLDPQGNAQFHVDEKRWAEIEAHLQVRGGGGRFAKESFQPLKLQPEVVLEDRVRDIAAKPQEAKKHLAGIQQAMGQITGQMRKLSEHKRNTGVQINSMSSFSAPNSALMAAEALAEKLLQGRSQYAMWANMLTAQGNARSAMVRNLLGG</sequence>
<dbReference type="KEGG" id="ypa:YPA_3056"/>
<proteinExistence type="predicted"/>
<evidence type="ECO:0000256" key="1">
    <source>
        <dbReference type="SAM" id="Coils"/>
    </source>
</evidence>
<dbReference type="PATRIC" id="fig|360102.15.peg.1761"/>
<dbReference type="RefSeq" id="WP_002211424.1">
    <property type="nucleotide sequence ID" value="NC_008150.1"/>
</dbReference>
<evidence type="ECO:0008006" key="4">
    <source>
        <dbReference type="Google" id="ProtNLM"/>
    </source>
</evidence>
<protein>
    <recommendedName>
        <fullName evidence="4">Flagellar hook-associated protein</fullName>
    </recommendedName>
</protein>
<dbReference type="HOGENOM" id="CLU_071539_0_0_6"/>
<dbReference type="Proteomes" id="UP000001971">
    <property type="component" value="Chromosome"/>
</dbReference>
<accession>A0A0E1NTW5</accession>
<evidence type="ECO:0000313" key="2">
    <source>
        <dbReference type="EMBL" id="ABG15018.1"/>
    </source>
</evidence>
<keyword evidence="1" id="KW-0175">Coiled coil</keyword>
<evidence type="ECO:0000313" key="3">
    <source>
        <dbReference type="Proteomes" id="UP000001971"/>
    </source>
</evidence>
<dbReference type="AlphaFoldDB" id="A0A0E1NTW5"/>
<organism evidence="2 3">
    <name type="scientific">Yersinia pestis bv. Antiqua (strain Antiqua)</name>
    <dbReference type="NCBI Taxonomy" id="360102"/>
    <lineage>
        <taxon>Bacteria</taxon>
        <taxon>Pseudomonadati</taxon>
        <taxon>Pseudomonadota</taxon>
        <taxon>Gammaproteobacteria</taxon>
        <taxon>Enterobacterales</taxon>
        <taxon>Yersiniaceae</taxon>
        <taxon>Yersinia</taxon>
    </lineage>
</organism>
<dbReference type="EMBL" id="CP000308">
    <property type="protein sequence ID" value="ABG15018.1"/>
    <property type="molecule type" value="Genomic_DNA"/>
</dbReference>